<organism evidence="1 2">
    <name type="scientific">Actinocorallia longicatena</name>
    <dbReference type="NCBI Taxonomy" id="111803"/>
    <lineage>
        <taxon>Bacteria</taxon>
        <taxon>Bacillati</taxon>
        <taxon>Actinomycetota</taxon>
        <taxon>Actinomycetes</taxon>
        <taxon>Streptosporangiales</taxon>
        <taxon>Thermomonosporaceae</taxon>
        <taxon>Actinocorallia</taxon>
    </lineage>
</organism>
<dbReference type="Proteomes" id="UP001501237">
    <property type="component" value="Unassembled WGS sequence"/>
</dbReference>
<keyword evidence="2" id="KW-1185">Reference proteome</keyword>
<reference evidence="2" key="1">
    <citation type="journal article" date="2019" name="Int. J. Syst. Evol. Microbiol.">
        <title>The Global Catalogue of Microorganisms (GCM) 10K type strain sequencing project: providing services to taxonomists for standard genome sequencing and annotation.</title>
        <authorList>
            <consortium name="The Broad Institute Genomics Platform"/>
            <consortium name="The Broad Institute Genome Sequencing Center for Infectious Disease"/>
            <person name="Wu L."/>
            <person name="Ma J."/>
        </authorList>
    </citation>
    <scope>NUCLEOTIDE SEQUENCE [LARGE SCALE GENOMIC DNA]</scope>
    <source>
        <strain evidence="2">JCM 9377</strain>
    </source>
</reference>
<evidence type="ECO:0000313" key="1">
    <source>
        <dbReference type="EMBL" id="GAA3223081.1"/>
    </source>
</evidence>
<gene>
    <name evidence="1" type="ORF">GCM10010468_49320</name>
</gene>
<dbReference type="RefSeq" id="WP_344832473.1">
    <property type="nucleotide sequence ID" value="NZ_BAAAUV010000013.1"/>
</dbReference>
<sequence length="84" mass="9359">MAAETKPEPRPALQKLLDFVVDARPDLLPERRRLEGMICGHRDAGASWKKIILQTAVMVAHGDGLKELDLALTDPTKLFRRGGR</sequence>
<proteinExistence type="predicted"/>
<name>A0ABP6QEW9_9ACTN</name>
<protein>
    <submittedName>
        <fullName evidence="1">Uncharacterized protein</fullName>
    </submittedName>
</protein>
<dbReference type="EMBL" id="BAAAUV010000013">
    <property type="protein sequence ID" value="GAA3223081.1"/>
    <property type="molecule type" value="Genomic_DNA"/>
</dbReference>
<accession>A0ABP6QEW9</accession>
<comment type="caution">
    <text evidence="1">The sequence shown here is derived from an EMBL/GenBank/DDBJ whole genome shotgun (WGS) entry which is preliminary data.</text>
</comment>
<evidence type="ECO:0000313" key="2">
    <source>
        <dbReference type="Proteomes" id="UP001501237"/>
    </source>
</evidence>